<feature type="domain" description="Ephrin receptor transmembrane" evidence="7">
    <location>
        <begin position="35"/>
        <end position="105"/>
    </location>
</feature>
<keyword evidence="9" id="KW-1185">Reference proteome</keyword>
<reference evidence="9" key="3">
    <citation type="journal article" date="2014" name="Nature">
        <title>Elephant shark genome provides unique insights into gnathostome evolution.</title>
        <authorList>
            <consortium name="International Elephant Shark Genome Sequencing Consortium"/>
            <person name="Venkatesh B."/>
            <person name="Lee A.P."/>
            <person name="Ravi V."/>
            <person name="Maurya A.K."/>
            <person name="Lian M.M."/>
            <person name="Swann J.B."/>
            <person name="Ohta Y."/>
            <person name="Flajnik M.F."/>
            <person name="Sutoh Y."/>
            <person name="Kasahara M."/>
            <person name="Hoon S."/>
            <person name="Gangu V."/>
            <person name="Roy S.W."/>
            <person name="Irimia M."/>
            <person name="Korzh V."/>
            <person name="Kondrychyn I."/>
            <person name="Lim Z.W."/>
            <person name="Tay B.H."/>
            <person name="Tohari S."/>
            <person name="Kong K.W."/>
            <person name="Ho S."/>
            <person name="Lorente-Galdos B."/>
            <person name="Quilez J."/>
            <person name="Marques-Bonet T."/>
            <person name="Raney B.J."/>
            <person name="Ingham P.W."/>
            <person name="Tay A."/>
            <person name="Hillier L.W."/>
            <person name="Minx P."/>
            <person name="Boehm T."/>
            <person name="Wilson R.K."/>
            <person name="Brenner S."/>
            <person name="Warren W.C."/>
        </authorList>
    </citation>
    <scope>NUCLEOTIDE SEQUENCE [LARGE SCALE GENOMIC DNA]</scope>
</reference>
<feature type="transmembrane region" description="Helical" evidence="6">
    <location>
        <begin position="30"/>
        <end position="52"/>
    </location>
</feature>
<reference evidence="8" key="5">
    <citation type="submission" date="2025-09" db="UniProtKB">
        <authorList>
            <consortium name="Ensembl"/>
        </authorList>
    </citation>
    <scope>IDENTIFICATION</scope>
</reference>
<keyword evidence="6" id="KW-1133">Transmembrane helix</keyword>
<evidence type="ECO:0000256" key="2">
    <source>
        <dbReference type="ARBA" id="ARBA00022741"/>
    </source>
</evidence>
<dbReference type="Gene3D" id="3.30.200.20">
    <property type="entry name" value="Phosphorylase Kinase, domain 1"/>
    <property type="match status" value="1"/>
</dbReference>
<proteinExistence type="predicted"/>
<keyword evidence="2" id="KW-0547">Nucleotide-binding</keyword>
<keyword evidence="3" id="KW-0067">ATP-binding</keyword>
<comment type="subcellular location">
    <subcellularLocation>
        <location evidence="1">Membrane</location>
        <topology evidence="1">Single-pass membrane protein</topology>
    </subcellularLocation>
</comment>
<reference evidence="8" key="4">
    <citation type="submission" date="2025-08" db="UniProtKB">
        <authorList>
            <consortium name="Ensembl"/>
        </authorList>
    </citation>
    <scope>IDENTIFICATION</scope>
</reference>
<dbReference type="GO" id="GO:0005886">
    <property type="term" value="C:plasma membrane"/>
    <property type="evidence" value="ECO:0007669"/>
    <property type="project" value="TreeGrafter"/>
</dbReference>
<accession>A0A4W3K403</accession>
<dbReference type="GO" id="GO:0005005">
    <property type="term" value="F:transmembrane-ephrin receptor activity"/>
    <property type="evidence" value="ECO:0007669"/>
    <property type="project" value="TreeGrafter"/>
</dbReference>
<evidence type="ECO:0000259" key="7">
    <source>
        <dbReference type="Pfam" id="PF14575"/>
    </source>
</evidence>
<dbReference type="GO" id="GO:0007411">
    <property type="term" value="P:axon guidance"/>
    <property type="evidence" value="ECO:0007669"/>
    <property type="project" value="TreeGrafter"/>
</dbReference>
<reference evidence="9" key="1">
    <citation type="journal article" date="2006" name="Science">
        <title>Ancient noncoding elements conserved in the human genome.</title>
        <authorList>
            <person name="Venkatesh B."/>
            <person name="Kirkness E.F."/>
            <person name="Loh Y.H."/>
            <person name="Halpern A.L."/>
            <person name="Lee A.P."/>
            <person name="Johnson J."/>
            <person name="Dandona N."/>
            <person name="Viswanathan L.D."/>
            <person name="Tay A."/>
            <person name="Venter J.C."/>
            <person name="Strausberg R.L."/>
            <person name="Brenner S."/>
        </authorList>
    </citation>
    <scope>NUCLEOTIDE SEQUENCE [LARGE SCALE GENOMIC DNA]</scope>
</reference>
<dbReference type="InterPro" id="IPR027936">
    <property type="entry name" value="Eph_TM"/>
</dbReference>
<keyword evidence="6" id="KW-0812">Transmembrane</keyword>
<dbReference type="PANTHER" id="PTHR46877:SF16">
    <property type="entry name" value="EPHRIN TYPE-A RECEPTOR 10"/>
    <property type="match status" value="1"/>
</dbReference>
<dbReference type="Pfam" id="PF14575">
    <property type="entry name" value="EphA2_TM"/>
    <property type="match status" value="1"/>
</dbReference>
<keyword evidence="5" id="KW-0675">Receptor</keyword>
<dbReference type="GO" id="GO:0005524">
    <property type="term" value="F:ATP binding"/>
    <property type="evidence" value="ECO:0007669"/>
    <property type="project" value="UniProtKB-KW"/>
</dbReference>
<evidence type="ECO:0000256" key="5">
    <source>
        <dbReference type="ARBA" id="ARBA00023170"/>
    </source>
</evidence>
<evidence type="ECO:0000256" key="6">
    <source>
        <dbReference type="SAM" id="Phobius"/>
    </source>
</evidence>
<name>A0A4W3K403_CALMI</name>
<evidence type="ECO:0000256" key="3">
    <source>
        <dbReference type="ARBA" id="ARBA00022840"/>
    </source>
</evidence>
<protein>
    <recommendedName>
        <fullName evidence="7">Ephrin receptor transmembrane domain-containing protein</fullName>
    </recommendedName>
</protein>
<dbReference type="Ensembl" id="ENSCMIT00000047077.1">
    <property type="protein sequence ID" value="ENSCMIP00000046416.1"/>
    <property type="gene ID" value="ENSCMIG00000019092.1"/>
</dbReference>
<evidence type="ECO:0000313" key="9">
    <source>
        <dbReference type="Proteomes" id="UP000314986"/>
    </source>
</evidence>
<evidence type="ECO:0000256" key="4">
    <source>
        <dbReference type="ARBA" id="ARBA00023136"/>
    </source>
</evidence>
<keyword evidence="4 6" id="KW-0472">Membrane</keyword>
<dbReference type="Proteomes" id="UP000314986">
    <property type="component" value="Unassembled WGS sequence"/>
</dbReference>
<organism evidence="8 9">
    <name type="scientific">Callorhinchus milii</name>
    <name type="common">Ghost shark</name>
    <dbReference type="NCBI Taxonomy" id="7868"/>
    <lineage>
        <taxon>Eukaryota</taxon>
        <taxon>Metazoa</taxon>
        <taxon>Chordata</taxon>
        <taxon>Craniata</taxon>
        <taxon>Vertebrata</taxon>
        <taxon>Chondrichthyes</taxon>
        <taxon>Holocephali</taxon>
        <taxon>Chimaeriformes</taxon>
        <taxon>Callorhinchidae</taxon>
        <taxon>Callorhinchus</taxon>
    </lineage>
</organism>
<evidence type="ECO:0000256" key="1">
    <source>
        <dbReference type="ARBA" id="ARBA00004167"/>
    </source>
</evidence>
<dbReference type="InterPro" id="IPR050449">
    <property type="entry name" value="Ephrin_rcpt_TKs"/>
</dbReference>
<sequence>PFSDYGSYSSSIEVQTLGELAMVSSEQNPVMIIAVVSVAGLIVLVSMVFGFIIWRRCVLTMATCLGLGMNVLFVSVKIPSRRTYIDPETCEDPVQAVHLFAKELDLSCIKIERVIGGDVSLSPHPPPTPKAGVPFDICVTVSCRGVW</sequence>
<dbReference type="GeneTree" id="ENSGT00940000160189"/>
<dbReference type="PANTHER" id="PTHR46877">
    <property type="entry name" value="EPH RECEPTOR A5"/>
    <property type="match status" value="1"/>
</dbReference>
<reference evidence="9" key="2">
    <citation type="journal article" date="2007" name="PLoS Biol.">
        <title>Survey sequencing and comparative analysis of the elephant shark (Callorhinchus milii) genome.</title>
        <authorList>
            <person name="Venkatesh B."/>
            <person name="Kirkness E.F."/>
            <person name="Loh Y.H."/>
            <person name="Halpern A.L."/>
            <person name="Lee A.P."/>
            <person name="Johnson J."/>
            <person name="Dandona N."/>
            <person name="Viswanathan L.D."/>
            <person name="Tay A."/>
            <person name="Venter J.C."/>
            <person name="Strausberg R.L."/>
            <person name="Brenner S."/>
        </authorList>
    </citation>
    <scope>NUCLEOTIDE SEQUENCE [LARGE SCALE GENOMIC DNA]</scope>
</reference>
<evidence type="ECO:0000313" key="8">
    <source>
        <dbReference type="Ensembl" id="ENSCMIP00000046416.1"/>
    </source>
</evidence>
<dbReference type="GO" id="GO:0030425">
    <property type="term" value="C:dendrite"/>
    <property type="evidence" value="ECO:0007669"/>
    <property type="project" value="TreeGrafter"/>
</dbReference>
<dbReference type="AlphaFoldDB" id="A0A4W3K403"/>